<gene>
    <name evidence="2" type="ORF">BJ959_001008</name>
</gene>
<accession>A0A840XG85</accession>
<dbReference type="RefSeq" id="WP_153982661.1">
    <property type="nucleotide sequence ID" value="NZ_BAAANZ010000012.1"/>
</dbReference>
<keyword evidence="1" id="KW-1133">Transmembrane helix</keyword>
<feature type="transmembrane region" description="Helical" evidence="1">
    <location>
        <begin position="41"/>
        <end position="61"/>
    </location>
</feature>
<evidence type="ECO:0000256" key="1">
    <source>
        <dbReference type="SAM" id="Phobius"/>
    </source>
</evidence>
<feature type="transmembrane region" description="Helical" evidence="1">
    <location>
        <begin position="112"/>
        <end position="130"/>
    </location>
</feature>
<protein>
    <submittedName>
        <fullName evidence="2">Prolipoprotein diacylglyceryltransferase</fullName>
    </submittedName>
</protein>
<evidence type="ECO:0000313" key="3">
    <source>
        <dbReference type="Proteomes" id="UP000552883"/>
    </source>
</evidence>
<keyword evidence="2" id="KW-0449">Lipoprotein</keyword>
<keyword evidence="1" id="KW-0472">Membrane</keyword>
<proteinExistence type="predicted"/>
<organism evidence="2 3">
    <name type="scientific">Microcella frigidaquae</name>
    <dbReference type="NCBI Taxonomy" id="424758"/>
    <lineage>
        <taxon>Bacteria</taxon>
        <taxon>Bacillati</taxon>
        <taxon>Actinomycetota</taxon>
        <taxon>Actinomycetes</taxon>
        <taxon>Micrococcales</taxon>
        <taxon>Microbacteriaceae</taxon>
        <taxon>Microcella</taxon>
    </lineage>
</organism>
<feature type="transmembrane region" description="Helical" evidence="1">
    <location>
        <begin position="82"/>
        <end position="100"/>
    </location>
</feature>
<name>A0A840XG85_9MICO</name>
<keyword evidence="2" id="KW-0808">Transferase</keyword>
<dbReference type="AlphaFoldDB" id="A0A840XG85"/>
<dbReference type="OrthoDB" id="5122773at2"/>
<dbReference type="GO" id="GO:0016740">
    <property type="term" value="F:transferase activity"/>
    <property type="evidence" value="ECO:0007669"/>
    <property type="project" value="UniProtKB-KW"/>
</dbReference>
<reference evidence="2 3" key="1">
    <citation type="submission" date="2020-08" db="EMBL/GenBank/DDBJ databases">
        <title>Sequencing the genomes of 1000 actinobacteria strains.</title>
        <authorList>
            <person name="Klenk H.-P."/>
        </authorList>
    </citation>
    <scope>NUCLEOTIDE SEQUENCE [LARGE SCALE GENOMIC DNA]</scope>
    <source>
        <strain evidence="2 3">DSM 23889</strain>
    </source>
</reference>
<sequence length="144" mass="15632">MSWRPWRITAWWAKALFVVIGLLAGWPVEVVVLAAGSSAELALSVGIFVTLVFLIVGARVFRVAGESAEPRPWWQFTGRHRWSLGVATAVGGVLVIYLITAPASEYSLAEDVISFTAWLLVGVAYLNSGVRLRRVAGSSPTEHP</sequence>
<comment type="caution">
    <text evidence="2">The sequence shown here is derived from an EMBL/GenBank/DDBJ whole genome shotgun (WGS) entry which is preliminary data.</text>
</comment>
<dbReference type="Proteomes" id="UP000552883">
    <property type="component" value="Unassembled WGS sequence"/>
</dbReference>
<keyword evidence="3" id="KW-1185">Reference proteome</keyword>
<keyword evidence="1" id="KW-0812">Transmembrane</keyword>
<feature type="transmembrane region" description="Helical" evidence="1">
    <location>
        <begin position="12"/>
        <end position="35"/>
    </location>
</feature>
<dbReference type="EMBL" id="JACHBS010000001">
    <property type="protein sequence ID" value="MBB5617512.1"/>
    <property type="molecule type" value="Genomic_DNA"/>
</dbReference>
<evidence type="ECO:0000313" key="2">
    <source>
        <dbReference type="EMBL" id="MBB5617512.1"/>
    </source>
</evidence>